<dbReference type="OrthoDB" id="1923159at2759"/>
<evidence type="ECO:0000256" key="2">
    <source>
        <dbReference type="SAM" id="MobiDB-lite"/>
    </source>
</evidence>
<comment type="caution">
    <text evidence="4">The sequence shown here is derived from an EMBL/GenBank/DDBJ whole genome shotgun (WGS) entry which is preliminary data.</text>
</comment>
<dbReference type="CDD" id="cd16618">
    <property type="entry name" value="mRING-HC-C4C4_CNOT4"/>
    <property type="match status" value="1"/>
</dbReference>
<dbReference type="InterPro" id="IPR001841">
    <property type="entry name" value="Znf_RING"/>
</dbReference>
<sequence length="555" mass="60417">MPGPEREEVELFGKLVAYINGVEKDGSVARANNGEVPNSGVQEVGSPGIRNQVPVEPEFGQIRTSPFVRPGEGDTRKTQVNHRSVENKVDQGVMIGVIEMDPTKFFIGRNDTIKVANNDPRDMNNVGQSSNGIPIGAPMILLGRLSGDLNRGSVGIPTSIEFGPKPDSPKPAFLSYGVGEISRIWVRIGLSKQKACPGWNVTRFQVVECGFLSCTLGWSMWGRVGFGNHSLLVYNTQFEAMNPDSSIVTGSVVVQATNRSAKLKRCKLDARREQWLSQVKNKGAKEDSSGRDDSPASTFPPIGEPDNGSLGSSETRSLGEENENENENEGLNVHDSVFETLIDSSISSHCFSRSVSGDEEEGEEERDGEGEEDGCLDDWEAVADALIANDEKASENSETPESQSQPLPVGSSSPKSVDVPKPEVAVKRCAWRPDDAFRPQSLPNLSKQYSFPTSSDLRYGHGTIDIPWVCRNILSQSQPSSCPICYEDLDLTDSSFLPCLCGFRLCLFCHKRILEADGRCPGCRKKYDDVKGEITVNRGAASIRLTRSSSMSTGS</sequence>
<dbReference type="InterPro" id="IPR039780">
    <property type="entry name" value="Mot2"/>
</dbReference>
<dbReference type="Gene3D" id="3.30.40.10">
    <property type="entry name" value="Zinc/RING finger domain, C3HC4 (zinc finger)"/>
    <property type="match status" value="1"/>
</dbReference>
<name>A0A7J7MYG9_9MAGN</name>
<dbReference type="PROSITE" id="PS50089">
    <property type="entry name" value="ZF_RING_2"/>
    <property type="match status" value="1"/>
</dbReference>
<dbReference type="EMBL" id="JACGCM010001183">
    <property type="protein sequence ID" value="KAF6159830.1"/>
    <property type="molecule type" value="Genomic_DNA"/>
</dbReference>
<dbReference type="AlphaFoldDB" id="A0A7J7MYG9"/>
<keyword evidence="1" id="KW-0863">Zinc-finger</keyword>
<evidence type="ECO:0000256" key="1">
    <source>
        <dbReference type="PROSITE-ProRule" id="PRU00175"/>
    </source>
</evidence>
<dbReference type="SUPFAM" id="SSF57850">
    <property type="entry name" value="RING/U-box"/>
    <property type="match status" value="1"/>
</dbReference>
<dbReference type="Proteomes" id="UP000541444">
    <property type="component" value="Unassembled WGS sequence"/>
</dbReference>
<feature type="compositionally biased region" description="Polar residues" evidence="2">
    <location>
        <begin position="396"/>
        <end position="406"/>
    </location>
</feature>
<feature type="compositionally biased region" description="Acidic residues" evidence="2">
    <location>
        <begin position="357"/>
        <end position="375"/>
    </location>
</feature>
<protein>
    <recommendedName>
        <fullName evidence="3">RING-type domain-containing protein</fullName>
    </recommendedName>
</protein>
<keyword evidence="1" id="KW-0862">Zinc</keyword>
<dbReference type="PANTHER" id="PTHR12603">
    <property type="entry name" value="CCR4-NOT TRANSCRIPTION COMPLEX RELATED"/>
    <property type="match status" value="1"/>
</dbReference>
<reference evidence="4 5" key="1">
    <citation type="journal article" date="2020" name="IScience">
        <title>Genome Sequencing of the Endangered Kingdonia uniflora (Circaeasteraceae, Ranunculales) Reveals Potential Mechanisms of Evolutionary Specialization.</title>
        <authorList>
            <person name="Sun Y."/>
            <person name="Deng T."/>
            <person name="Zhang A."/>
            <person name="Moore M.J."/>
            <person name="Landis J.B."/>
            <person name="Lin N."/>
            <person name="Zhang H."/>
            <person name="Zhang X."/>
            <person name="Huang J."/>
            <person name="Zhang X."/>
            <person name="Sun H."/>
            <person name="Wang H."/>
        </authorList>
    </citation>
    <scope>NUCLEOTIDE SEQUENCE [LARGE SCALE GENOMIC DNA]</scope>
    <source>
        <strain evidence="4">TB1705</strain>
        <tissue evidence="4">Leaf</tissue>
    </source>
</reference>
<accession>A0A7J7MYG9</accession>
<evidence type="ECO:0000313" key="5">
    <source>
        <dbReference type="Proteomes" id="UP000541444"/>
    </source>
</evidence>
<evidence type="ECO:0000259" key="3">
    <source>
        <dbReference type="PROSITE" id="PS50089"/>
    </source>
</evidence>
<gene>
    <name evidence="4" type="ORF">GIB67_032914</name>
</gene>
<dbReference type="GO" id="GO:0016567">
    <property type="term" value="P:protein ubiquitination"/>
    <property type="evidence" value="ECO:0007669"/>
    <property type="project" value="TreeGrafter"/>
</dbReference>
<dbReference type="GO" id="GO:0008270">
    <property type="term" value="F:zinc ion binding"/>
    <property type="evidence" value="ECO:0007669"/>
    <property type="project" value="UniProtKB-KW"/>
</dbReference>
<proteinExistence type="predicted"/>
<dbReference type="Pfam" id="PF14570">
    <property type="entry name" value="zf-RING_4"/>
    <property type="match status" value="1"/>
</dbReference>
<evidence type="ECO:0000313" key="4">
    <source>
        <dbReference type="EMBL" id="KAF6159830.1"/>
    </source>
</evidence>
<dbReference type="GO" id="GO:0004842">
    <property type="term" value="F:ubiquitin-protein transferase activity"/>
    <property type="evidence" value="ECO:0007669"/>
    <property type="project" value="InterPro"/>
</dbReference>
<dbReference type="InterPro" id="IPR039515">
    <property type="entry name" value="NOT4_mRING-HC-C4C4"/>
</dbReference>
<feature type="region of interest" description="Disordered" evidence="2">
    <location>
        <begin position="349"/>
        <end position="375"/>
    </location>
</feature>
<feature type="region of interest" description="Disordered" evidence="2">
    <location>
        <begin position="277"/>
        <end position="331"/>
    </location>
</feature>
<dbReference type="InterPro" id="IPR013083">
    <property type="entry name" value="Znf_RING/FYVE/PHD"/>
</dbReference>
<dbReference type="PANTHER" id="PTHR12603:SF0">
    <property type="entry name" value="CCR4-NOT TRANSCRIPTION COMPLEX SUBUNIT 4"/>
    <property type="match status" value="1"/>
</dbReference>
<dbReference type="GO" id="GO:0030014">
    <property type="term" value="C:CCR4-NOT complex"/>
    <property type="evidence" value="ECO:0007669"/>
    <property type="project" value="InterPro"/>
</dbReference>
<keyword evidence="1" id="KW-0479">Metal-binding</keyword>
<feature type="region of interest" description="Disordered" evidence="2">
    <location>
        <begin position="391"/>
        <end position="419"/>
    </location>
</feature>
<feature type="compositionally biased region" description="Low complexity" evidence="2">
    <location>
        <begin position="408"/>
        <end position="417"/>
    </location>
</feature>
<feature type="compositionally biased region" description="Basic and acidic residues" evidence="2">
    <location>
        <begin position="283"/>
        <end position="294"/>
    </location>
</feature>
<keyword evidence="5" id="KW-1185">Reference proteome</keyword>
<organism evidence="4 5">
    <name type="scientific">Kingdonia uniflora</name>
    <dbReference type="NCBI Taxonomy" id="39325"/>
    <lineage>
        <taxon>Eukaryota</taxon>
        <taxon>Viridiplantae</taxon>
        <taxon>Streptophyta</taxon>
        <taxon>Embryophyta</taxon>
        <taxon>Tracheophyta</taxon>
        <taxon>Spermatophyta</taxon>
        <taxon>Magnoliopsida</taxon>
        <taxon>Ranunculales</taxon>
        <taxon>Circaeasteraceae</taxon>
        <taxon>Kingdonia</taxon>
    </lineage>
</organism>
<dbReference type="FunFam" id="3.30.40.10:FF:000383">
    <property type="entry name" value="RING/U-box superfamily protein"/>
    <property type="match status" value="1"/>
</dbReference>
<feature type="domain" description="RING-type" evidence="3">
    <location>
        <begin position="482"/>
        <end position="524"/>
    </location>
</feature>